<protein>
    <recommendedName>
        <fullName evidence="3">Small integral membrane protein 8</fullName>
    </recommendedName>
</protein>
<accession>A0AAD9NJZ9</accession>
<keyword evidence="4 8" id="KW-0812">Transmembrane</keyword>
<keyword evidence="10" id="KW-1185">Reference proteome</keyword>
<evidence type="ECO:0000256" key="6">
    <source>
        <dbReference type="ARBA" id="ARBA00023136"/>
    </source>
</evidence>
<sequence length="109" mass="11899">MSTKDTGSSTAGPPKTEANAAGAAEKPGGSTGFREPGMKRMETTTLFRVTNFELFVKPNTWVMLLGVAAFSFCVGYISYVNVQNRNKKLYVALADDGSLKTRPKISRWE</sequence>
<evidence type="ECO:0000313" key="10">
    <source>
        <dbReference type="Proteomes" id="UP001209878"/>
    </source>
</evidence>
<proteinExistence type="inferred from homology"/>
<dbReference type="GO" id="GO:0016020">
    <property type="term" value="C:membrane"/>
    <property type="evidence" value="ECO:0007669"/>
    <property type="project" value="UniProtKB-SubCell"/>
</dbReference>
<feature type="compositionally biased region" description="Polar residues" evidence="7">
    <location>
        <begin position="1"/>
        <end position="11"/>
    </location>
</feature>
<dbReference type="AlphaFoldDB" id="A0AAD9NJZ9"/>
<evidence type="ECO:0000256" key="8">
    <source>
        <dbReference type="SAM" id="Phobius"/>
    </source>
</evidence>
<evidence type="ECO:0000256" key="4">
    <source>
        <dbReference type="ARBA" id="ARBA00022692"/>
    </source>
</evidence>
<evidence type="ECO:0000313" key="9">
    <source>
        <dbReference type="EMBL" id="KAK2173152.1"/>
    </source>
</evidence>
<dbReference type="EMBL" id="JAODUO010000897">
    <property type="protein sequence ID" value="KAK2173152.1"/>
    <property type="molecule type" value="Genomic_DNA"/>
</dbReference>
<gene>
    <name evidence="9" type="ORF">NP493_896g01028</name>
</gene>
<evidence type="ECO:0000256" key="1">
    <source>
        <dbReference type="ARBA" id="ARBA00004167"/>
    </source>
</evidence>
<dbReference type="Proteomes" id="UP001209878">
    <property type="component" value="Unassembled WGS sequence"/>
</dbReference>
<name>A0AAD9NJZ9_RIDPI</name>
<comment type="similarity">
    <text evidence="2">Belongs to the SMIM8 family.</text>
</comment>
<evidence type="ECO:0000256" key="2">
    <source>
        <dbReference type="ARBA" id="ARBA00009328"/>
    </source>
</evidence>
<feature type="region of interest" description="Disordered" evidence="7">
    <location>
        <begin position="1"/>
        <end position="37"/>
    </location>
</feature>
<keyword evidence="5 8" id="KW-1133">Transmembrane helix</keyword>
<dbReference type="PANTHER" id="PTHR14274:SF1">
    <property type="entry name" value="SMALL INTEGRAL MEMBRANE PROTEIN 8"/>
    <property type="match status" value="1"/>
</dbReference>
<organism evidence="9 10">
    <name type="scientific">Ridgeia piscesae</name>
    <name type="common">Tubeworm</name>
    <dbReference type="NCBI Taxonomy" id="27915"/>
    <lineage>
        <taxon>Eukaryota</taxon>
        <taxon>Metazoa</taxon>
        <taxon>Spiralia</taxon>
        <taxon>Lophotrochozoa</taxon>
        <taxon>Annelida</taxon>
        <taxon>Polychaeta</taxon>
        <taxon>Sedentaria</taxon>
        <taxon>Canalipalpata</taxon>
        <taxon>Sabellida</taxon>
        <taxon>Siboglinidae</taxon>
        <taxon>Ridgeia</taxon>
    </lineage>
</organism>
<evidence type="ECO:0000256" key="3">
    <source>
        <dbReference type="ARBA" id="ARBA00014451"/>
    </source>
</evidence>
<evidence type="ECO:0000256" key="5">
    <source>
        <dbReference type="ARBA" id="ARBA00022989"/>
    </source>
</evidence>
<comment type="caution">
    <text evidence="9">The sequence shown here is derived from an EMBL/GenBank/DDBJ whole genome shotgun (WGS) entry which is preliminary data.</text>
</comment>
<dbReference type="PANTHER" id="PTHR14274">
    <property type="entry name" value="SMALL INTEGRAL MEMBRANE PROTEIN 8"/>
    <property type="match status" value="1"/>
</dbReference>
<feature type="transmembrane region" description="Helical" evidence="8">
    <location>
        <begin position="61"/>
        <end position="80"/>
    </location>
</feature>
<reference evidence="9" key="1">
    <citation type="journal article" date="2023" name="Mol. Biol. Evol.">
        <title>Third-Generation Sequencing Reveals the Adaptive Role of the Epigenome in Three Deep-Sea Polychaetes.</title>
        <authorList>
            <person name="Perez M."/>
            <person name="Aroh O."/>
            <person name="Sun Y."/>
            <person name="Lan Y."/>
            <person name="Juniper S.K."/>
            <person name="Young C.R."/>
            <person name="Angers B."/>
            <person name="Qian P.Y."/>
        </authorList>
    </citation>
    <scope>NUCLEOTIDE SEQUENCE</scope>
    <source>
        <strain evidence="9">R07B-5</strain>
    </source>
</reference>
<dbReference type="Pfam" id="PF14937">
    <property type="entry name" value="DUF4500"/>
    <property type="match status" value="1"/>
</dbReference>
<dbReference type="InterPro" id="IPR026686">
    <property type="entry name" value="UPF0708"/>
</dbReference>
<keyword evidence="6 8" id="KW-0472">Membrane</keyword>
<comment type="subcellular location">
    <subcellularLocation>
        <location evidence="1">Membrane</location>
        <topology evidence="1">Single-pass membrane protein</topology>
    </subcellularLocation>
</comment>
<evidence type="ECO:0000256" key="7">
    <source>
        <dbReference type="SAM" id="MobiDB-lite"/>
    </source>
</evidence>